<protein>
    <recommendedName>
        <fullName evidence="3">DUF3800 domain-containing protein</fullName>
    </recommendedName>
</protein>
<name>A0A2A2WKQ8_9ACTN</name>
<comment type="caution">
    <text evidence="1">The sequence shown here is derived from an EMBL/GenBank/DDBJ whole genome shotgun (WGS) entry which is preliminary data.</text>
</comment>
<gene>
    <name evidence="1" type="ORF">CEY15_17175</name>
</gene>
<reference evidence="2" key="1">
    <citation type="submission" date="2017-09" db="EMBL/GenBank/DDBJ databases">
        <authorList>
            <person name="Zhang Y."/>
            <person name="Huang X."/>
            <person name="Liu J."/>
            <person name="Lu L."/>
            <person name="Peng K."/>
        </authorList>
    </citation>
    <scope>NUCLEOTIDE SEQUENCE [LARGE SCALE GENOMIC DNA]</scope>
    <source>
        <strain evidence="2">S-XJ-1</strain>
    </source>
</reference>
<evidence type="ECO:0000313" key="1">
    <source>
        <dbReference type="EMBL" id="PAY21761.1"/>
    </source>
</evidence>
<accession>A0A2A2WKQ8</accession>
<dbReference type="Proteomes" id="UP000218810">
    <property type="component" value="Unassembled WGS sequence"/>
</dbReference>
<sequence>MAFVDEAYRLPNDCRPGEKPFYALAAVLLTIDDHVDIRADLHRIVGGNWWHTVDAQQTQDGLPKIEELTDYLADYRDPCVLAVCHTPGPDDQAIGMRAVSLSALLAALGSQAPRPGAGEGHQRVVPAQAKMIVLERQNRHQDTDRDLHTIRQARQSGAISRHFPVMHVSPSIENLLWLPDLVSHTYRRYITHDEDLVTRLDGQTVTLELPANKSDPLGAAAYVQGVSRLFQ</sequence>
<keyword evidence="2" id="KW-1185">Reference proteome</keyword>
<organism evidence="1 2">
    <name type="scientific">Dietzia natronolimnaea</name>
    <dbReference type="NCBI Taxonomy" id="161920"/>
    <lineage>
        <taxon>Bacteria</taxon>
        <taxon>Bacillati</taxon>
        <taxon>Actinomycetota</taxon>
        <taxon>Actinomycetes</taxon>
        <taxon>Mycobacteriales</taxon>
        <taxon>Dietziaceae</taxon>
        <taxon>Dietzia</taxon>
    </lineage>
</organism>
<dbReference type="AlphaFoldDB" id="A0A2A2WKQ8"/>
<dbReference type="EMBL" id="NTGA01000049">
    <property type="protein sequence ID" value="PAY21761.1"/>
    <property type="molecule type" value="Genomic_DNA"/>
</dbReference>
<dbReference type="OrthoDB" id="4546241at2"/>
<evidence type="ECO:0000313" key="2">
    <source>
        <dbReference type="Proteomes" id="UP000218810"/>
    </source>
</evidence>
<evidence type="ECO:0008006" key="3">
    <source>
        <dbReference type="Google" id="ProtNLM"/>
    </source>
</evidence>
<proteinExistence type="predicted"/>